<dbReference type="EMBL" id="KK107348">
    <property type="protein sequence ID" value="EZA52189.1"/>
    <property type="molecule type" value="Genomic_DNA"/>
</dbReference>
<proteinExistence type="predicted"/>
<name>A0A026WAZ2_OOCBI</name>
<dbReference type="AlphaFoldDB" id="A0A026WAZ2"/>
<gene>
    <name evidence="1" type="ORF">X777_08702</name>
</gene>
<dbReference type="Proteomes" id="UP000053097">
    <property type="component" value="Unassembled WGS sequence"/>
</dbReference>
<evidence type="ECO:0000313" key="2">
    <source>
        <dbReference type="Proteomes" id="UP000053097"/>
    </source>
</evidence>
<keyword evidence="2" id="KW-1185">Reference proteome</keyword>
<accession>A0A026WAZ2</accession>
<organism evidence="1 2">
    <name type="scientific">Ooceraea biroi</name>
    <name type="common">Clonal raider ant</name>
    <name type="synonym">Cerapachys biroi</name>
    <dbReference type="NCBI Taxonomy" id="2015173"/>
    <lineage>
        <taxon>Eukaryota</taxon>
        <taxon>Metazoa</taxon>
        <taxon>Ecdysozoa</taxon>
        <taxon>Arthropoda</taxon>
        <taxon>Hexapoda</taxon>
        <taxon>Insecta</taxon>
        <taxon>Pterygota</taxon>
        <taxon>Neoptera</taxon>
        <taxon>Endopterygota</taxon>
        <taxon>Hymenoptera</taxon>
        <taxon>Apocrita</taxon>
        <taxon>Aculeata</taxon>
        <taxon>Formicoidea</taxon>
        <taxon>Formicidae</taxon>
        <taxon>Dorylinae</taxon>
        <taxon>Ooceraea</taxon>
    </lineage>
</organism>
<sequence length="50" mass="5996">MFMGLQRELSMYMYGEAATNHHYSMCIVTLYNYTYNAKHQVMAQSCMYIR</sequence>
<evidence type="ECO:0000313" key="1">
    <source>
        <dbReference type="EMBL" id="EZA52189.1"/>
    </source>
</evidence>
<protein>
    <submittedName>
        <fullName evidence="1">Uncharacterized protein</fullName>
    </submittedName>
</protein>
<reference evidence="1 2" key="1">
    <citation type="journal article" date="2014" name="Curr. Biol.">
        <title>The genome of the clonal raider ant Cerapachys biroi.</title>
        <authorList>
            <person name="Oxley P.R."/>
            <person name="Ji L."/>
            <person name="Fetter-Pruneda I."/>
            <person name="McKenzie S.K."/>
            <person name="Li C."/>
            <person name="Hu H."/>
            <person name="Zhang G."/>
            <person name="Kronauer D.J."/>
        </authorList>
    </citation>
    <scope>NUCLEOTIDE SEQUENCE [LARGE SCALE GENOMIC DNA]</scope>
</reference>